<dbReference type="PROSITE" id="PS51885">
    <property type="entry name" value="NEPRILYSIN"/>
    <property type="match status" value="1"/>
</dbReference>
<protein>
    <submittedName>
        <fullName evidence="1">Uncharacterized protein</fullName>
    </submittedName>
</protein>
<dbReference type="GO" id="GO:0004222">
    <property type="term" value="F:metalloendopeptidase activity"/>
    <property type="evidence" value="ECO:0007669"/>
    <property type="project" value="InterPro"/>
</dbReference>
<keyword evidence="2" id="KW-1185">Reference proteome</keyword>
<accession>A0AAQ4E6L3</accession>
<proteinExistence type="predicted"/>
<dbReference type="Proteomes" id="UP001321473">
    <property type="component" value="Unassembled WGS sequence"/>
</dbReference>
<dbReference type="Gene3D" id="3.40.390.10">
    <property type="entry name" value="Collagenase (Catalytic Domain)"/>
    <property type="match status" value="1"/>
</dbReference>
<dbReference type="InterPro" id="IPR000718">
    <property type="entry name" value="Peptidase_M13"/>
</dbReference>
<dbReference type="AlphaFoldDB" id="A0AAQ4E6L3"/>
<dbReference type="InterPro" id="IPR024079">
    <property type="entry name" value="MetalloPept_cat_dom_sf"/>
</dbReference>
<sequence length="138" mass="15348">MNVKAAQEDKINKTYWIGDELRSMMLAKAKSLLMIVGYPEGLGNESLVEAFYAGFPDVGKKFFDPFLESHRIVTTLNIKGTIPGAFRPVASRAAYYRYQHVMVLFPGMLQPPVFINNAPAAMNYGGLGQVRFLNNVAL</sequence>
<gene>
    <name evidence="1" type="ORF">V5799_013209</name>
</gene>
<dbReference type="GO" id="GO:0006508">
    <property type="term" value="P:proteolysis"/>
    <property type="evidence" value="ECO:0007669"/>
    <property type="project" value="InterPro"/>
</dbReference>
<dbReference type="SUPFAM" id="SSF55486">
    <property type="entry name" value="Metalloproteases ('zincins'), catalytic domain"/>
    <property type="match status" value="1"/>
</dbReference>
<organism evidence="1 2">
    <name type="scientific">Amblyomma americanum</name>
    <name type="common">Lone star tick</name>
    <dbReference type="NCBI Taxonomy" id="6943"/>
    <lineage>
        <taxon>Eukaryota</taxon>
        <taxon>Metazoa</taxon>
        <taxon>Ecdysozoa</taxon>
        <taxon>Arthropoda</taxon>
        <taxon>Chelicerata</taxon>
        <taxon>Arachnida</taxon>
        <taxon>Acari</taxon>
        <taxon>Parasitiformes</taxon>
        <taxon>Ixodida</taxon>
        <taxon>Ixodoidea</taxon>
        <taxon>Ixodidae</taxon>
        <taxon>Amblyomminae</taxon>
        <taxon>Amblyomma</taxon>
    </lineage>
</organism>
<reference evidence="1 2" key="1">
    <citation type="journal article" date="2023" name="Arcadia Sci">
        <title>De novo assembly of a long-read Amblyomma americanum tick genome.</title>
        <authorList>
            <person name="Chou S."/>
            <person name="Poskanzer K.E."/>
            <person name="Rollins M."/>
            <person name="Thuy-Boun P.S."/>
        </authorList>
    </citation>
    <scope>NUCLEOTIDE SEQUENCE [LARGE SCALE GENOMIC DNA]</scope>
    <source>
        <strain evidence="1">F_SG_1</strain>
        <tissue evidence="1">Salivary glands</tissue>
    </source>
</reference>
<comment type="caution">
    <text evidence="1">The sequence shown here is derived from an EMBL/GenBank/DDBJ whole genome shotgun (WGS) entry which is preliminary data.</text>
</comment>
<dbReference type="EMBL" id="JARKHS020021301">
    <property type="protein sequence ID" value="KAK8770324.1"/>
    <property type="molecule type" value="Genomic_DNA"/>
</dbReference>
<evidence type="ECO:0000313" key="2">
    <source>
        <dbReference type="Proteomes" id="UP001321473"/>
    </source>
</evidence>
<evidence type="ECO:0000313" key="1">
    <source>
        <dbReference type="EMBL" id="KAK8770324.1"/>
    </source>
</evidence>
<name>A0AAQ4E6L3_AMBAM</name>